<reference evidence="1 2" key="1">
    <citation type="submission" date="2016-12" db="EMBL/GenBank/DDBJ databases">
        <title>Genome sequencing and description of Paenibacillus sp. nov. from high altitude lake in the Indian Trans- Himalayas.</title>
        <authorList>
            <person name="Kiran S."/>
            <person name="Swarnkar M.K."/>
            <person name="Rana A."/>
            <person name="Tewari R."/>
            <person name="Gulati A."/>
        </authorList>
    </citation>
    <scope>NUCLEOTIDE SEQUENCE [LARGE SCALE GENOMIC DNA]</scope>
    <source>
        <strain evidence="1 2">IHBB 9951</strain>
    </source>
</reference>
<protein>
    <submittedName>
        <fullName evidence="1">Uncharacterized protein</fullName>
    </submittedName>
</protein>
<dbReference type="Proteomes" id="UP000189059">
    <property type="component" value="Unassembled WGS sequence"/>
</dbReference>
<accession>A0ABX3JZP8</accession>
<gene>
    <name evidence="1" type="ORF">BBD40_12690</name>
</gene>
<evidence type="ECO:0000313" key="1">
    <source>
        <dbReference type="EMBL" id="OOC62643.1"/>
    </source>
</evidence>
<proteinExistence type="predicted"/>
<organism evidence="1 2">
    <name type="scientific">Paenibacillus ihbetae</name>
    <dbReference type="NCBI Taxonomy" id="1870820"/>
    <lineage>
        <taxon>Bacteria</taxon>
        <taxon>Bacillati</taxon>
        <taxon>Bacillota</taxon>
        <taxon>Bacilli</taxon>
        <taxon>Bacillales</taxon>
        <taxon>Paenibacillaceae</taxon>
        <taxon>Paenibacillus</taxon>
    </lineage>
</organism>
<dbReference type="RefSeq" id="WP_077567420.1">
    <property type="nucleotide sequence ID" value="NZ_MRVI01000001.1"/>
</dbReference>
<name>A0ABX3JZP8_9BACL</name>
<keyword evidence="2" id="KW-1185">Reference proteome</keyword>
<dbReference type="EMBL" id="MRVI01000001">
    <property type="protein sequence ID" value="OOC62643.1"/>
    <property type="molecule type" value="Genomic_DNA"/>
</dbReference>
<sequence>MEELTVTFTHKVDELSIEIWEEEQEITKDKNDDYYQRVSNITEALKIGYYWSFRRSAGQSAIVSLTFGLVASALAELTNGYIWSDDGGWDHQRFPATNNEFDQWYMNPNMALSEDKREWAEWCINTLKDLYK</sequence>
<evidence type="ECO:0000313" key="2">
    <source>
        <dbReference type="Proteomes" id="UP000189059"/>
    </source>
</evidence>
<comment type="caution">
    <text evidence="1">The sequence shown here is derived from an EMBL/GenBank/DDBJ whole genome shotgun (WGS) entry which is preliminary data.</text>
</comment>